<evidence type="ECO:0000256" key="5">
    <source>
        <dbReference type="ARBA" id="ARBA00022833"/>
    </source>
</evidence>
<dbReference type="InterPro" id="IPR012337">
    <property type="entry name" value="RNaseH-like_sf"/>
</dbReference>
<dbReference type="SUPFAM" id="SSF57667">
    <property type="entry name" value="beta-beta-alpha zinc fingers"/>
    <property type="match status" value="1"/>
</dbReference>
<evidence type="ECO:0000313" key="12">
    <source>
        <dbReference type="EMBL" id="KAK9989304.1"/>
    </source>
</evidence>
<proteinExistence type="predicted"/>
<organism evidence="12 13">
    <name type="scientific">Lithocarpus litseifolius</name>
    <dbReference type="NCBI Taxonomy" id="425828"/>
    <lineage>
        <taxon>Eukaryota</taxon>
        <taxon>Viridiplantae</taxon>
        <taxon>Streptophyta</taxon>
        <taxon>Embryophyta</taxon>
        <taxon>Tracheophyta</taxon>
        <taxon>Spermatophyta</taxon>
        <taxon>Magnoliopsida</taxon>
        <taxon>eudicotyledons</taxon>
        <taxon>Gunneridae</taxon>
        <taxon>Pentapetalae</taxon>
        <taxon>rosids</taxon>
        <taxon>fabids</taxon>
        <taxon>Fagales</taxon>
        <taxon>Fagaceae</taxon>
        <taxon>Lithocarpus</taxon>
    </lineage>
</organism>
<dbReference type="Pfam" id="PF02892">
    <property type="entry name" value="zf-BED"/>
    <property type="match status" value="1"/>
</dbReference>
<evidence type="ECO:0000256" key="8">
    <source>
        <dbReference type="ARBA" id="ARBA00023163"/>
    </source>
</evidence>
<evidence type="ECO:0000256" key="4">
    <source>
        <dbReference type="ARBA" id="ARBA00022771"/>
    </source>
</evidence>
<dbReference type="InterPro" id="IPR036236">
    <property type="entry name" value="Znf_C2H2_sf"/>
</dbReference>
<dbReference type="SUPFAM" id="SSF53098">
    <property type="entry name" value="Ribonuclease H-like"/>
    <property type="match status" value="1"/>
</dbReference>
<dbReference type="InterPro" id="IPR003656">
    <property type="entry name" value="Znf_BED"/>
</dbReference>
<keyword evidence="9" id="KW-0539">Nucleus</keyword>
<evidence type="ECO:0000256" key="1">
    <source>
        <dbReference type="ARBA" id="ARBA00004123"/>
    </source>
</evidence>
<name>A0AAW2BTP0_9ROSI</name>
<dbReference type="GO" id="GO:0046983">
    <property type="term" value="F:protein dimerization activity"/>
    <property type="evidence" value="ECO:0007669"/>
    <property type="project" value="InterPro"/>
</dbReference>
<protein>
    <recommendedName>
        <fullName evidence="11">BED-type domain-containing protein</fullName>
    </recommendedName>
</protein>
<evidence type="ECO:0000256" key="3">
    <source>
        <dbReference type="ARBA" id="ARBA00022723"/>
    </source>
</evidence>
<dbReference type="PANTHER" id="PTHR46481:SF6">
    <property type="entry name" value="ZINC FINGER BED DOMAIN-CONTAINING PROTEIN RICESLEEPER 2-LIKE"/>
    <property type="match status" value="1"/>
</dbReference>
<dbReference type="InterPro" id="IPR008906">
    <property type="entry name" value="HATC_C_dom"/>
</dbReference>
<comment type="subcellular location">
    <subcellularLocation>
        <location evidence="1">Nucleus</location>
    </subcellularLocation>
</comment>
<dbReference type="PROSITE" id="PS50808">
    <property type="entry name" value="ZF_BED"/>
    <property type="match status" value="1"/>
</dbReference>
<keyword evidence="5" id="KW-0862">Zinc</keyword>
<dbReference type="InterPro" id="IPR052035">
    <property type="entry name" value="ZnF_BED_domain_contain"/>
</dbReference>
<dbReference type="PANTHER" id="PTHR46481">
    <property type="entry name" value="ZINC FINGER BED DOMAIN-CONTAINING PROTEIN 4"/>
    <property type="match status" value="1"/>
</dbReference>
<evidence type="ECO:0000256" key="2">
    <source>
        <dbReference type="ARBA" id="ARBA00011738"/>
    </source>
</evidence>
<dbReference type="Pfam" id="PF14372">
    <property type="entry name" value="hAT-like_RNase-H"/>
    <property type="match status" value="1"/>
</dbReference>
<dbReference type="GO" id="GO:0005634">
    <property type="term" value="C:nucleus"/>
    <property type="evidence" value="ECO:0007669"/>
    <property type="project" value="UniProtKB-SubCell"/>
</dbReference>
<keyword evidence="7" id="KW-0238">DNA-binding</keyword>
<keyword evidence="8" id="KW-0804">Transcription</keyword>
<keyword evidence="4 10" id="KW-0863">Zinc-finger</keyword>
<dbReference type="Pfam" id="PF05699">
    <property type="entry name" value="Dimer_Tnp_hAT"/>
    <property type="match status" value="1"/>
</dbReference>
<keyword evidence="3" id="KW-0479">Metal-binding</keyword>
<evidence type="ECO:0000259" key="11">
    <source>
        <dbReference type="PROSITE" id="PS50808"/>
    </source>
</evidence>
<sequence>MSVTEGLDEFEQIVSSGSKRTRSRTSEVWNDFEILPLYEDGHRKVKCRKCTNILTADKENGTSNLRHHAKKCHQENDSVPYRPPLDQDMYREKIAMAIIRHNHSFSFAEHEVNRELHIFLNPDVKPIYLWKSSTTDEYMVLTAHYIDANWELQMRVLCFSHMPPPRSGKILGERLFNILKEWGIEKKVFTITLDNASYNDTLVNSLKKNPTFRSSLPCSGEFFRVRCGAHILNLIVQEGLKIIEHAVHNIRESVKYVRGNDTRKLRFAECLQELPNLTSKKVRQDVPTRWNSTYLMIETGLTFRDAFHNLSIVDGSFRTCPSDDEWDKAGKIAKFLKPFYDITTLFSGTQYPTANLYFHGVWKIHLRILEEMEDEDVVISDMAKSMKEKFDKYWDCYSNVLSFVVEFSYRRLYGTNGTKMVMDLRDKLYSLFEGYLRATNYEAHIMVENASSSGANEKVRDADIAGFDTFESQIFGSINSKSQLDVYLEEARFDHNTHTDLDILEYCESHCGRFPELSLMARDIMSIPITTVASESAFSIGGRILDKYCSCLLPQNAEALLCSRSWLFGGQVIPDHDDEHLVEDFEHLCISGHITYNDEV</sequence>
<comment type="subunit">
    <text evidence="2">Homodimer.</text>
</comment>
<feature type="domain" description="BED-type" evidence="11">
    <location>
        <begin position="23"/>
        <end position="80"/>
    </location>
</feature>
<comment type="caution">
    <text evidence="12">The sequence shown here is derived from an EMBL/GenBank/DDBJ whole genome shotgun (WGS) entry which is preliminary data.</text>
</comment>
<dbReference type="Proteomes" id="UP001459277">
    <property type="component" value="Unassembled WGS sequence"/>
</dbReference>
<keyword evidence="6" id="KW-0805">Transcription regulation</keyword>
<evidence type="ECO:0000256" key="7">
    <source>
        <dbReference type="ARBA" id="ARBA00023125"/>
    </source>
</evidence>
<dbReference type="GO" id="GO:0003677">
    <property type="term" value="F:DNA binding"/>
    <property type="evidence" value="ECO:0007669"/>
    <property type="project" value="UniProtKB-KW"/>
</dbReference>
<dbReference type="EMBL" id="JAZDWU010000010">
    <property type="protein sequence ID" value="KAK9989304.1"/>
    <property type="molecule type" value="Genomic_DNA"/>
</dbReference>
<dbReference type="InterPro" id="IPR025525">
    <property type="entry name" value="hAT-like_transposase_RNase-H"/>
</dbReference>
<dbReference type="SMART" id="SM00614">
    <property type="entry name" value="ZnF_BED"/>
    <property type="match status" value="1"/>
</dbReference>
<evidence type="ECO:0000256" key="6">
    <source>
        <dbReference type="ARBA" id="ARBA00023015"/>
    </source>
</evidence>
<evidence type="ECO:0000256" key="10">
    <source>
        <dbReference type="PROSITE-ProRule" id="PRU00027"/>
    </source>
</evidence>
<evidence type="ECO:0000256" key="9">
    <source>
        <dbReference type="ARBA" id="ARBA00023242"/>
    </source>
</evidence>
<accession>A0AAW2BTP0</accession>
<evidence type="ECO:0000313" key="13">
    <source>
        <dbReference type="Proteomes" id="UP001459277"/>
    </source>
</evidence>
<keyword evidence="13" id="KW-1185">Reference proteome</keyword>
<gene>
    <name evidence="12" type="ORF">SO802_029543</name>
</gene>
<dbReference type="GO" id="GO:0008270">
    <property type="term" value="F:zinc ion binding"/>
    <property type="evidence" value="ECO:0007669"/>
    <property type="project" value="UniProtKB-KW"/>
</dbReference>
<dbReference type="AlphaFoldDB" id="A0AAW2BTP0"/>
<reference evidence="12 13" key="1">
    <citation type="submission" date="2024-01" db="EMBL/GenBank/DDBJ databases">
        <title>A telomere-to-telomere, gap-free genome of sweet tea (Lithocarpus litseifolius).</title>
        <authorList>
            <person name="Zhou J."/>
        </authorList>
    </citation>
    <scope>NUCLEOTIDE SEQUENCE [LARGE SCALE GENOMIC DNA]</scope>
    <source>
        <strain evidence="12">Zhou-2022a</strain>
        <tissue evidence="12">Leaf</tissue>
    </source>
</reference>